<evidence type="ECO:0008006" key="5">
    <source>
        <dbReference type="Google" id="ProtNLM"/>
    </source>
</evidence>
<dbReference type="Proteomes" id="UP000183126">
    <property type="component" value="Chromosome I"/>
</dbReference>
<proteinExistence type="predicted"/>
<reference evidence="2 4" key="2">
    <citation type="submission" date="2016-10" db="EMBL/GenBank/DDBJ databases">
        <authorList>
            <person name="Varghese N."/>
            <person name="Submissions S."/>
        </authorList>
    </citation>
    <scope>NUCLEOTIDE SEQUENCE [LARGE SCALE GENOMIC DNA]</scope>
    <source>
        <strain evidence="2 4">BS3111</strain>
    </source>
</reference>
<dbReference type="SUPFAM" id="SSF56235">
    <property type="entry name" value="N-terminal nucleophile aminohydrolases (Ntn hydrolases)"/>
    <property type="match status" value="1"/>
</dbReference>
<evidence type="ECO:0000313" key="2">
    <source>
        <dbReference type="EMBL" id="SDS70119.1"/>
    </source>
</evidence>
<dbReference type="OrthoDB" id="8086914at2"/>
<dbReference type="EMBL" id="JYLK01000011">
    <property type="protein sequence ID" value="KRP59073.1"/>
    <property type="molecule type" value="Genomic_DNA"/>
</dbReference>
<dbReference type="Proteomes" id="UP000052019">
    <property type="component" value="Unassembled WGS sequence"/>
</dbReference>
<evidence type="ECO:0000313" key="3">
    <source>
        <dbReference type="Proteomes" id="UP000052019"/>
    </source>
</evidence>
<reference evidence="1 3" key="1">
    <citation type="submission" date="2015-02" db="EMBL/GenBank/DDBJ databases">
        <title>Two Pseudomonas sp. nov. isolated from raw milk.</title>
        <authorList>
            <person name="Wenning M."/>
            <person name="von Neubeck M."/>
            <person name="Huptas C."/>
            <person name="Scherer S."/>
        </authorList>
    </citation>
    <scope>NUCLEOTIDE SEQUENCE [LARGE SCALE GENOMIC DNA]</scope>
    <source>
        <strain evidence="1 3">DSM 14937</strain>
    </source>
</reference>
<dbReference type="PATRIC" id="fig|200450.4.peg.261"/>
<keyword evidence="4" id="KW-1185">Reference proteome</keyword>
<protein>
    <recommendedName>
        <fullName evidence="5">Proteasome subunit beta</fullName>
    </recommendedName>
</protein>
<dbReference type="InterPro" id="IPR029055">
    <property type="entry name" value="Ntn_hydrolases_N"/>
</dbReference>
<dbReference type="RefSeq" id="WP_057009001.1">
    <property type="nucleotide sequence ID" value="NZ_JYLK01000011.1"/>
</dbReference>
<name>A0A0R2ZLJ4_9PSED</name>
<evidence type="ECO:0000313" key="1">
    <source>
        <dbReference type="EMBL" id="KRP59073.1"/>
    </source>
</evidence>
<gene>
    <name evidence="2" type="ORF">SAMN04490205_3342</name>
    <name evidence="1" type="ORF">TU79_16725</name>
</gene>
<accession>A0A0R2ZLJ4</accession>
<organism evidence="1 3">
    <name type="scientific">Pseudomonas trivialis</name>
    <dbReference type="NCBI Taxonomy" id="200450"/>
    <lineage>
        <taxon>Bacteria</taxon>
        <taxon>Pseudomonadati</taxon>
        <taxon>Pseudomonadota</taxon>
        <taxon>Gammaproteobacteria</taxon>
        <taxon>Pseudomonadales</taxon>
        <taxon>Pseudomonadaceae</taxon>
        <taxon>Pseudomonas</taxon>
    </lineage>
</organism>
<evidence type="ECO:0000313" key="4">
    <source>
        <dbReference type="Proteomes" id="UP000183126"/>
    </source>
</evidence>
<sequence>MTTIAYKDGVIAYDSRRTCDGRIITDSADKKREREGYIFFGCGSTSDILNLIDAFFGAKIKGECDAQAIVAFGGCVTEIIWSEGRLFKYPVDHEYAIGSGSDNAITAMDMGATAYQAVEMASKRDTGTGGLIRTVSIEPAKAG</sequence>
<dbReference type="AlphaFoldDB" id="A0A0R2ZLJ4"/>
<dbReference type="EMBL" id="LT629760">
    <property type="protein sequence ID" value="SDS70119.1"/>
    <property type="molecule type" value="Genomic_DNA"/>
</dbReference>